<gene>
    <name evidence="3" type="ORF">TEA_007738</name>
</gene>
<keyword evidence="1" id="KW-0436">Ligase</keyword>
<dbReference type="InterPro" id="IPR014729">
    <property type="entry name" value="Rossmann-like_a/b/a_fold"/>
</dbReference>
<dbReference type="InterPro" id="IPR001278">
    <property type="entry name" value="Arg-tRNA-ligase"/>
</dbReference>
<evidence type="ECO:0000259" key="2">
    <source>
        <dbReference type="Pfam" id="PF00750"/>
    </source>
</evidence>
<evidence type="ECO:0000313" key="4">
    <source>
        <dbReference type="Proteomes" id="UP000306102"/>
    </source>
</evidence>
<proteinExistence type="inferred from homology"/>
<dbReference type="InterPro" id="IPR035684">
    <property type="entry name" value="ArgRS_core"/>
</dbReference>
<dbReference type="EMBL" id="SDRB02013257">
    <property type="protein sequence ID" value="THF95476.1"/>
    <property type="molecule type" value="Genomic_DNA"/>
</dbReference>
<evidence type="ECO:0000256" key="1">
    <source>
        <dbReference type="RuleBase" id="RU363038"/>
    </source>
</evidence>
<dbReference type="Proteomes" id="UP000306102">
    <property type="component" value="Unassembled WGS sequence"/>
</dbReference>
<dbReference type="AlphaFoldDB" id="A0A4V3WJ39"/>
<keyword evidence="4" id="KW-1185">Reference proteome</keyword>
<dbReference type="Gene3D" id="3.40.50.620">
    <property type="entry name" value="HUPs"/>
    <property type="match status" value="1"/>
</dbReference>
<reference evidence="3 4" key="1">
    <citation type="journal article" date="2018" name="Proc. Natl. Acad. Sci. U.S.A.">
        <title>Draft genome sequence of Camellia sinensis var. sinensis provides insights into the evolution of the tea genome and tea quality.</title>
        <authorList>
            <person name="Wei C."/>
            <person name="Yang H."/>
            <person name="Wang S."/>
            <person name="Zhao J."/>
            <person name="Liu C."/>
            <person name="Gao L."/>
            <person name="Xia E."/>
            <person name="Lu Y."/>
            <person name="Tai Y."/>
            <person name="She G."/>
            <person name="Sun J."/>
            <person name="Cao H."/>
            <person name="Tong W."/>
            <person name="Gao Q."/>
            <person name="Li Y."/>
            <person name="Deng W."/>
            <person name="Jiang X."/>
            <person name="Wang W."/>
            <person name="Chen Q."/>
            <person name="Zhang S."/>
            <person name="Li H."/>
            <person name="Wu J."/>
            <person name="Wang P."/>
            <person name="Li P."/>
            <person name="Shi C."/>
            <person name="Zheng F."/>
            <person name="Jian J."/>
            <person name="Huang B."/>
            <person name="Shan D."/>
            <person name="Shi M."/>
            <person name="Fang C."/>
            <person name="Yue Y."/>
            <person name="Li F."/>
            <person name="Li D."/>
            <person name="Wei S."/>
            <person name="Han B."/>
            <person name="Jiang C."/>
            <person name="Yin Y."/>
            <person name="Xia T."/>
            <person name="Zhang Z."/>
            <person name="Bennetzen J.L."/>
            <person name="Zhao S."/>
            <person name="Wan X."/>
        </authorList>
    </citation>
    <scope>NUCLEOTIDE SEQUENCE [LARGE SCALE GENOMIC DNA]</scope>
    <source>
        <strain evidence="4">cv. Shuchazao</strain>
        <tissue evidence="3">Leaf</tissue>
    </source>
</reference>
<keyword evidence="1" id="KW-0547">Nucleotide-binding</keyword>
<keyword evidence="1" id="KW-0067">ATP-binding</keyword>
<protein>
    <recommendedName>
        <fullName evidence="2">Arginyl-tRNA synthetase catalytic core domain-containing protein</fullName>
    </recommendedName>
</protein>
<organism evidence="3 4">
    <name type="scientific">Camellia sinensis var. sinensis</name>
    <name type="common">China tea</name>
    <dbReference type="NCBI Taxonomy" id="542762"/>
    <lineage>
        <taxon>Eukaryota</taxon>
        <taxon>Viridiplantae</taxon>
        <taxon>Streptophyta</taxon>
        <taxon>Embryophyta</taxon>
        <taxon>Tracheophyta</taxon>
        <taxon>Spermatophyta</taxon>
        <taxon>Magnoliopsida</taxon>
        <taxon>eudicotyledons</taxon>
        <taxon>Gunneridae</taxon>
        <taxon>Pentapetalae</taxon>
        <taxon>asterids</taxon>
        <taxon>Ericales</taxon>
        <taxon>Theaceae</taxon>
        <taxon>Camellia</taxon>
    </lineage>
</organism>
<dbReference type="GO" id="GO:0004814">
    <property type="term" value="F:arginine-tRNA ligase activity"/>
    <property type="evidence" value="ECO:0007669"/>
    <property type="project" value="InterPro"/>
</dbReference>
<dbReference type="Pfam" id="PF00750">
    <property type="entry name" value="tRNA-synt_1d"/>
    <property type="match status" value="1"/>
</dbReference>
<accession>A0A4V3WJ39</accession>
<comment type="caution">
    <text evidence="3">The sequence shown here is derived from an EMBL/GenBank/DDBJ whole genome shotgun (WGS) entry which is preliminary data.</text>
</comment>
<dbReference type="PANTHER" id="PTHR11956">
    <property type="entry name" value="ARGINYL-TRNA SYNTHETASE"/>
    <property type="match status" value="1"/>
</dbReference>
<sequence>MGDPLEVAVIATAESEVVSHTEVAGMGAAEARGCNPVEKSYQKEEVQAQVEPGLSQLTVKQAPKPAKKSDEPTLKLANAFYKASEQRFDSDPEFKERAQQAVVSLQGGEEKYRKAWAQICEISRRGYQRVYQRLGIKIEEKVVN</sequence>
<dbReference type="GO" id="GO:0005524">
    <property type="term" value="F:ATP binding"/>
    <property type="evidence" value="ECO:0007669"/>
    <property type="project" value="UniProtKB-KW"/>
</dbReference>
<dbReference type="SUPFAM" id="SSF52374">
    <property type="entry name" value="Nucleotidylyl transferase"/>
    <property type="match status" value="1"/>
</dbReference>
<evidence type="ECO:0000313" key="3">
    <source>
        <dbReference type="EMBL" id="THF95476.1"/>
    </source>
</evidence>
<feature type="domain" description="Arginyl-tRNA synthetase catalytic core" evidence="2">
    <location>
        <begin position="66"/>
        <end position="138"/>
    </location>
</feature>
<keyword evidence="1" id="KW-0648">Protein biosynthesis</keyword>
<keyword evidence="1" id="KW-0030">Aminoacyl-tRNA synthetase</keyword>
<dbReference type="GO" id="GO:0006420">
    <property type="term" value="P:arginyl-tRNA aminoacylation"/>
    <property type="evidence" value="ECO:0007669"/>
    <property type="project" value="InterPro"/>
</dbReference>
<dbReference type="STRING" id="542762.A0A4V3WJ39"/>
<comment type="similarity">
    <text evidence="1">Belongs to the class-I aminoacyl-tRNA synthetase family.</text>
</comment>
<dbReference type="PANTHER" id="PTHR11956:SF5">
    <property type="entry name" value="ARGININE--TRNA LIGASE, CYTOPLASMIC"/>
    <property type="match status" value="1"/>
</dbReference>
<name>A0A4V3WJ39_CAMSN</name>